<evidence type="ECO:0000313" key="3">
    <source>
        <dbReference type="Proteomes" id="UP001218218"/>
    </source>
</evidence>
<reference evidence="2" key="1">
    <citation type="submission" date="2023-03" db="EMBL/GenBank/DDBJ databases">
        <title>Massive genome expansion in bonnet fungi (Mycena s.s.) driven by repeated elements and novel gene families across ecological guilds.</title>
        <authorList>
            <consortium name="Lawrence Berkeley National Laboratory"/>
            <person name="Harder C.B."/>
            <person name="Miyauchi S."/>
            <person name="Viragh M."/>
            <person name="Kuo A."/>
            <person name="Thoen E."/>
            <person name="Andreopoulos B."/>
            <person name="Lu D."/>
            <person name="Skrede I."/>
            <person name="Drula E."/>
            <person name="Henrissat B."/>
            <person name="Morin E."/>
            <person name="Kohler A."/>
            <person name="Barry K."/>
            <person name="LaButti K."/>
            <person name="Morin E."/>
            <person name="Salamov A."/>
            <person name="Lipzen A."/>
            <person name="Mereny Z."/>
            <person name="Hegedus B."/>
            <person name="Baldrian P."/>
            <person name="Stursova M."/>
            <person name="Weitz H."/>
            <person name="Taylor A."/>
            <person name="Grigoriev I.V."/>
            <person name="Nagy L.G."/>
            <person name="Martin F."/>
            <person name="Kauserud H."/>
        </authorList>
    </citation>
    <scope>NUCLEOTIDE SEQUENCE</scope>
    <source>
        <strain evidence="2">CBHHK002</strain>
    </source>
</reference>
<dbReference type="Pfam" id="PF13640">
    <property type="entry name" value="2OG-FeII_Oxy_3"/>
    <property type="match status" value="1"/>
</dbReference>
<comment type="caution">
    <text evidence="2">The sequence shown here is derived from an EMBL/GenBank/DDBJ whole genome shotgun (WGS) entry which is preliminary data.</text>
</comment>
<protein>
    <recommendedName>
        <fullName evidence="1">Prolyl 4-hydroxylase alpha subunit Fe(2+) 2OG dioxygenase domain-containing protein</fullName>
    </recommendedName>
</protein>
<sequence length="157" mass="17777">MVRANHRLSSCDVIQGIISSNIGEFPLLPLALDKVLIRILNSDGLELNELLDGPVPQKIICHSSRIGTVTVYLNDGVTGGATRFWTPDKKHFIDVNPKIGRFLVFQQRMLVHSGEEVTEYDEDRFHVRADNQVLAILQPSKKRRNRRGERKTRPPGI</sequence>
<dbReference type="AlphaFoldDB" id="A0AAD7E880"/>
<dbReference type="InterPro" id="IPR044862">
    <property type="entry name" value="Pro_4_hyd_alph_FE2OG_OXY"/>
</dbReference>
<name>A0AAD7E880_9AGAR</name>
<dbReference type="Gene3D" id="2.60.120.620">
    <property type="entry name" value="q2cbj1_9rhob like domain"/>
    <property type="match status" value="1"/>
</dbReference>
<organism evidence="2 3">
    <name type="scientific">Mycena albidolilacea</name>
    <dbReference type="NCBI Taxonomy" id="1033008"/>
    <lineage>
        <taxon>Eukaryota</taxon>
        <taxon>Fungi</taxon>
        <taxon>Dikarya</taxon>
        <taxon>Basidiomycota</taxon>
        <taxon>Agaricomycotina</taxon>
        <taxon>Agaricomycetes</taxon>
        <taxon>Agaricomycetidae</taxon>
        <taxon>Agaricales</taxon>
        <taxon>Marasmiineae</taxon>
        <taxon>Mycenaceae</taxon>
        <taxon>Mycena</taxon>
    </lineage>
</organism>
<gene>
    <name evidence="2" type="ORF">DFH08DRAFT_71868</name>
</gene>
<dbReference type="Proteomes" id="UP001218218">
    <property type="component" value="Unassembled WGS sequence"/>
</dbReference>
<evidence type="ECO:0000259" key="1">
    <source>
        <dbReference type="Pfam" id="PF13640"/>
    </source>
</evidence>
<evidence type="ECO:0000313" key="2">
    <source>
        <dbReference type="EMBL" id="KAJ7302667.1"/>
    </source>
</evidence>
<dbReference type="EMBL" id="JARIHO010000113">
    <property type="protein sequence ID" value="KAJ7302667.1"/>
    <property type="molecule type" value="Genomic_DNA"/>
</dbReference>
<proteinExistence type="predicted"/>
<accession>A0AAD7E880</accession>
<feature type="domain" description="Prolyl 4-hydroxylase alpha subunit Fe(2+) 2OG dioxygenase" evidence="1">
    <location>
        <begin position="63"/>
        <end position="125"/>
    </location>
</feature>
<keyword evidence="3" id="KW-1185">Reference proteome</keyword>